<evidence type="ECO:0000259" key="8">
    <source>
        <dbReference type="PROSITE" id="PS50253"/>
    </source>
</evidence>
<feature type="transmembrane region" description="Helical" evidence="7">
    <location>
        <begin position="82"/>
        <end position="99"/>
    </location>
</feature>
<dbReference type="GO" id="GO:0005886">
    <property type="term" value="C:plasma membrane"/>
    <property type="evidence" value="ECO:0007669"/>
    <property type="project" value="UniProtKB-SubCell"/>
</dbReference>
<dbReference type="Pfam" id="PF00510">
    <property type="entry name" value="COX3"/>
    <property type="match status" value="1"/>
</dbReference>
<evidence type="ECO:0000256" key="7">
    <source>
        <dbReference type="SAM" id="Phobius"/>
    </source>
</evidence>
<dbReference type="GO" id="GO:0019646">
    <property type="term" value="P:aerobic electron transport chain"/>
    <property type="evidence" value="ECO:0007669"/>
    <property type="project" value="InterPro"/>
</dbReference>
<comment type="caution">
    <text evidence="9">The sequence shown here is derived from an EMBL/GenBank/DDBJ whole genome shotgun (WGS) entry which is preliminary data.</text>
</comment>
<dbReference type="InterPro" id="IPR035973">
    <property type="entry name" value="Cyt_c_oxidase_su3-like_sf"/>
</dbReference>
<feature type="transmembrane region" description="Helical" evidence="7">
    <location>
        <begin position="119"/>
        <end position="147"/>
    </location>
</feature>
<dbReference type="OrthoDB" id="9808200at2"/>
<keyword evidence="3 6" id="KW-0812">Transmembrane</keyword>
<dbReference type="AlphaFoldDB" id="A0A062XWP6"/>
<comment type="similarity">
    <text evidence="2 6">Belongs to the cytochrome c oxidase subunit 3 family.</text>
</comment>
<dbReference type="PROSITE" id="PS50253">
    <property type="entry name" value="COX3"/>
    <property type="match status" value="1"/>
</dbReference>
<evidence type="ECO:0000313" key="9">
    <source>
        <dbReference type="EMBL" id="KDA53839.1"/>
    </source>
</evidence>
<evidence type="ECO:0000313" key="10">
    <source>
        <dbReference type="Proteomes" id="UP000027284"/>
    </source>
</evidence>
<dbReference type="InterPro" id="IPR024791">
    <property type="entry name" value="Cyt_c/ubiquinol_Oxase_su3"/>
</dbReference>
<keyword evidence="4 7" id="KW-1133">Transmembrane helix</keyword>
<dbReference type="Proteomes" id="UP000027284">
    <property type="component" value="Unassembled WGS sequence"/>
</dbReference>
<accession>A0A062XWP6</accession>
<dbReference type="EMBL" id="JMFG01000016">
    <property type="protein sequence ID" value="KDA53839.1"/>
    <property type="molecule type" value="Genomic_DNA"/>
</dbReference>
<evidence type="ECO:0000256" key="1">
    <source>
        <dbReference type="ARBA" id="ARBA00004141"/>
    </source>
</evidence>
<evidence type="ECO:0000256" key="4">
    <source>
        <dbReference type="ARBA" id="ARBA00022989"/>
    </source>
</evidence>
<evidence type="ECO:0000256" key="2">
    <source>
        <dbReference type="ARBA" id="ARBA00010581"/>
    </source>
</evidence>
<feature type="domain" description="Heme-copper oxidase subunit III family profile" evidence="8">
    <location>
        <begin position="1"/>
        <end position="184"/>
    </location>
</feature>
<dbReference type="InterPro" id="IPR013833">
    <property type="entry name" value="Cyt_c_oxidase_su3_a-hlx"/>
</dbReference>
<dbReference type="SUPFAM" id="SSF81452">
    <property type="entry name" value="Cytochrome c oxidase subunit III-like"/>
    <property type="match status" value="1"/>
</dbReference>
<protein>
    <recommendedName>
        <fullName evidence="8">Heme-copper oxidase subunit III family profile domain-containing protein</fullName>
    </recommendedName>
</protein>
<keyword evidence="5 7" id="KW-0472">Membrane</keyword>
<evidence type="ECO:0000256" key="6">
    <source>
        <dbReference type="RuleBase" id="RU003376"/>
    </source>
</evidence>
<feature type="transmembrane region" description="Helical" evidence="7">
    <location>
        <begin position="159"/>
        <end position="183"/>
    </location>
</feature>
<dbReference type="InterPro" id="IPR000298">
    <property type="entry name" value="Cyt_c_oxidase-like_su3"/>
</dbReference>
<dbReference type="CDD" id="cd00386">
    <property type="entry name" value="Heme_Cu_Oxidase_III_like"/>
    <property type="match status" value="1"/>
</dbReference>
<evidence type="ECO:0000256" key="3">
    <source>
        <dbReference type="ARBA" id="ARBA00022692"/>
    </source>
</evidence>
<sequence length="184" mass="19900">MNEEKSSAAGRLGMRLFLLSLSVLFTASMVGILVVRAKAATWPPEGAPPLPAGLWLSTGLILLSSWTLSAGSRRFSQGAGKVAANYLLVTNVLALVFLANQVLNWQALWPAFAARATALYAFSFFLLTVLHALHVLGGVVSLAVVTVKARRARLTLQGLSYAATYWHFLTVVWLVIFALLQVLF</sequence>
<dbReference type="GO" id="GO:0004129">
    <property type="term" value="F:cytochrome-c oxidase activity"/>
    <property type="evidence" value="ECO:0007669"/>
    <property type="project" value="InterPro"/>
</dbReference>
<dbReference type="STRING" id="1312852.EG19_02380"/>
<name>A0A062XWP6_9BACT</name>
<dbReference type="RefSeq" id="WP_053335004.1">
    <property type="nucleotide sequence ID" value="NZ_JMFG01000016.1"/>
</dbReference>
<feature type="transmembrane region" description="Helical" evidence="7">
    <location>
        <begin position="49"/>
        <end position="70"/>
    </location>
</feature>
<organism evidence="9 10">
    <name type="scientific">Thermoanaerobaculum aquaticum</name>
    <dbReference type="NCBI Taxonomy" id="1312852"/>
    <lineage>
        <taxon>Bacteria</taxon>
        <taxon>Pseudomonadati</taxon>
        <taxon>Acidobacteriota</taxon>
        <taxon>Thermoanaerobaculia</taxon>
        <taxon>Thermoanaerobaculales</taxon>
        <taxon>Thermoanaerobaculaceae</taxon>
        <taxon>Thermoanaerobaculum</taxon>
    </lineage>
</organism>
<dbReference type="PANTHER" id="PTHR11403:SF10">
    <property type="entry name" value="CYTOCHROME C OXIDASE"/>
    <property type="match status" value="1"/>
</dbReference>
<keyword evidence="10" id="KW-1185">Reference proteome</keyword>
<dbReference type="PANTHER" id="PTHR11403">
    <property type="entry name" value="CYTOCHROME C OXIDASE SUBUNIT III"/>
    <property type="match status" value="1"/>
</dbReference>
<dbReference type="Gene3D" id="1.20.120.80">
    <property type="entry name" value="Cytochrome c oxidase, subunit III, four-helix bundle"/>
    <property type="match status" value="1"/>
</dbReference>
<gene>
    <name evidence="9" type="ORF">EG19_02380</name>
</gene>
<reference evidence="9 10" key="1">
    <citation type="submission" date="2014-04" db="EMBL/GenBank/DDBJ databases">
        <title>The Genome Sequence of Thermoanaerobaculum aquaticum MP-01, The First Cultivated Group 23 Acidobacterium.</title>
        <authorList>
            <person name="Stamps B.W."/>
            <person name="Losey N.A."/>
            <person name="Lawson P.A."/>
            <person name="Stevenson B.S."/>
        </authorList>
    </citation>
    <scope>NUCLEOTIDE SEQUENCE [LARGE SCALE GENOMIC DNA]</scope>
    <source>
        <strain evidence="9 10">MP-01</strain>
    </source>
</reference>
<proteinExistence type="inferred from homology"/>
<comment type="subcellular location">
    <subcellularLocation>
        <location evidence="6">Cell membrane</location>
        <topology evidence="6">Multi-pass membrane protein</topology>
    </subcellularLocation>
    <subcellularLocation>
        <location evidence="1">Membrane</location>
        <topology evidence="1">Multi-pass membrane protein</topology>
    </subcellularLocation>
</comment>
<evidence type="ECO:0000256" key="5">
    <source>
        <dbReference type="ARBA" id="ARBA00023136"/>
    </source>
</evidence>